<dbReference type="EMBL" id="BSXS01000683">
    <property type="protein sequence ID" value="GME73480.1"/>
    <property type="molecule type" value="Genomic_DNA"/>
</dbReference>
<proteinExistence type="predicted"/>
<evidence type="ECO:0000313" key="1">
    <source>
        <dbReference type="EMBL" id="GME73480.1"/>
    </source>
</evidence>
<accession>A0ACB5SVB4</accession>
<keyword evidence="2" id="KW-1185">Reference proteome</keyword>
<name>A0ACB5SVB4_AMBMO</name>
<protein>
    <submittedName>
        <fullName evidence="1">Unnamed protein product</fullName>
    </submittedName>
</protein>
<organism evidence="1 2">
    <name type="scientific">Ambrosiozyma monospora</name>
    <name type="common">Yeast</name>
    <name type="synonym">Endomycopsis monosporus</name>
    <dbReference type="NCBI Taxonomy" id="43982"/>
    <lineage>
        <taxon>Eukaryota</taxon>
        <taxon>Fungi</taxon>
        <taxon>Dikarya</taxon>
        <taxon>Ascomycota</taxon>
        <taxon>Saccharomycotina</taxon>
        <taxon>Pichiomycetes</taxon>
        <taxon>Pichiales</taxon>
        <taxon>Pichiaceae</taxon>
        <taxon>Ambrosiozyma</taxon>
    </lineage>
</organism>
<comment type="caution">
    <text evidence="1">The sequence shown here is derived from an EMBL/GenBank/DDBJ whole genome shotgun (WGS) entry which is preliminary data.</text>
</comment>
<gene>
    <name evidence="1" type="ORF">Amon02_000141800</name>
</gene>
<dbReference type="Proteomes" id="UP001165064">
    <property type="component" value="Unassembled WGS sequence"/>
</dbReference>
<evidence type="ECO:0000313" key="2">
    <source>
        <dbReference type="Proteomes" id="UP001165064"/>
    </source>
</evidence>
<sequence length="564" mass="65985">MNYFRYQQPPQQQQQQQQQQPQYYYQRVPKAQTIEQQPHFYQRFYRQPQKQANPPPAHTVFLETVTLDRHTEYPGQATATQDSPDYFDTAATAASESSFQDYLDMAQASLDPLQQFREPAFNALQFVLLFLFALFFLIRVTVPAQAPNETKKESSTVEKTKDEKVIKEVEEKETVPEVKKPDEITLRYYYKSLDGKTREITKEINQQEKEKKERAEKKKKEKEEKEKIKESVHLSKSISSKPVTEEEKKKEDSEDLYTVLTRLKTLKRQELEKQLDQEKNQQEMKKREAKELLDALVLYKEEKKRREESEKRKIEEEKRQKEEVKEFVSNLLGFPKNPPPEEESDDEEDEPEITTTTTTTTVKEVVKQDELKESMKESKRDSKKESKRESKKKSFDEALRENEEKQEETTELLSSLIDDRKLFFHNGQLYTMYTIPKSIPIGMDGRGQQMYIHPPQNAISATSPGNLVIPSSPPPTHQPVIANPVANQQLAAPKTRSPQNRRMVVRRNRTPSGNHSIVNTAMSKSFADRFISNADKKKRHTSNKRGADRHTSHSRAYELFDDEW</sequence>
<reference evidence="1" key="1">
    <citation type="submission" date="2023-04" db="EMBL/GenBank/DDBJ databases">
        <title>Ambrosiozyma monospora NBRC 10751.</title>
        <authorList>
            <person name="Ichikawa N."/>
            <person name="Sato H."/>
            <person name="Tonouchi N."/>
        </authorList>
    </citation>
    <scope>NUCLEOTIDE SEQUENCE</scope>
    <source>
        <strain evidence="1">NBRC 10751</strain>
    </source>
</reference>